<accession>A0ABN4K8E8</accession>
<keyword evidence="1" id="KW-0378">Hydrolase</keyword>
<dbReference type="Proteomes" id="UP000060071">
    <property type="component" value="Chromosome"/>
</dbReference>
<dbReference type="PANTHER" id="PTHR30404:SF0">
    <property type="entry name" value="N-ACETYLMURAMOYL-L-ALANINE AMIDASE AMIC"/>
    <property type="match status" value="1"/>
</dbReference>
<feature type="domain" description="MurNAc-LAA" evidence="3">
    <location>
        <begin position="217"/>
        <end position="369"/>
    </location>
</feature>
<keyword evidence="5" id="KW-1185">Reference proteome</keyword>
<dbReference type="InterPro" id="IPR002508">
    <property type="entry name" value="MurNAc-LAA_cat"/>
</dbReference>
<dbReference type="InterPro" id="IPR050695">
    <property type="entry name" value="N-acetylmuramoyl_amidase_3"/>
</dbReference>
<evidence type="ECO:0000313" key="5">
    <source>
        <dbReference type="Proteomes" id="UP000060071"/>
    </source>
</evidence>
<evidence type="ECO:0000256" key="1">
    <source>
        <dbReference type="ARBA" id="ARBA00022801"/>
    </source>
</evidence>
<dbReference type="PANTHER" id="PTHR30404">
    <property type="entry name" value="N-ACETYLMURAMOYL-L-ALANINE AMIDASE"/>
    <property type="match status" value="1"/>
</dbReference>
<keyword evidence="2" id="KW-0732">Signal</keyword>
<dbReference type="SMART" id="SM00646">
    <property type="entry name" value="Ami_3"/>
    <property type="match status" value="1"/>
</dbReference>
<organism evidence="4 5">
    <name type="scientific">Deinococcus actinosclerus</name>
    <dbReference type="NCBI Taxonomy" id="1768108"/>
    <lineage>
        <taxon>Bacteria</taxon>
        <taxon>Thermotogati</taxon>
        <taxon>Deinococcota</taxon>
        <taxon>Deinococci</taxon>
        <taxon>Deinococcales</taxon>
        <taxon>Deinococcaceae</taxon>
        <taxon>Deinococcus</taxon>
    </lineage>
</organism>
<sequence>MIRTVRTLLLGGLLLGGALAAPRVGQHDGYTRLVFDLPAATTASSRVAGQSVTVTLGAPLKADQGPLSASGVTAYAVAGRTVTVTLARGHGSAKVSVLPAASGQPARLVIDVPSSVAASAVPARPVTASPTPARPPAVVTRVASTAAANRPRIVLDAGHGGIDPGAVSRWVKEEDVTLDVALRTRAELVQHGVDVILTRSRDQHLSADKRRDLAARSNMANNGVVSAFVSIHVNSAGPGAQGIETYYFGQPLAGGNRSLAVLENGGGSVGEELTRQAAGTAQKELGDILAQAKISFSRQLAQKVQSRLIAATGAVNRGVQTDAFYVIKNPTTPAILVEVGFGSSPVEGPKLASAAYRERLAQALAAAILDFLNTK</sequence>
<proteinExistence type="predicted"/>
<gene>
    <name evidence="4" type="ORF">AUC44_07160</name>
</gene>
<evidence type="ECO:0000259" key="3">
    <source>
        <dbReference type="SMART" id="SM00646"/>
    </source>
</evidence>
<feature type="chain" id="PRO_5045946483" evidence="2">
    <location>
        <begin position="21"/>
        <end position="375"/>
    </location>
</feature>
<reference evidence="4 5" key="1">
    <citation type="submission" date="2015-12" db="EMBL/GenBank/DDBJ databases">
        <authorList>
            <person name="Kim M.K."/>
            <person name="Srinivasan S."/>
            <person name="Lee J.-J."/>
            <person name="Kim K."/>
        </authorList>
    </citation>
    <scope>NUCLEOTIDE SEQUENCE [LARGE SCALE GENOMIC DNA]</scope>
    <source>
        <strain evidence="4 5">BM2</strain>
    </source>
</reference>
<dbReference type="EMBL" id="CP013910">
    <property type="protein sequence ID" value="ALW90343.1"/>
    <property type="molecule type" value="Genomic_DNA"/>
</dbReference>
<dbReference type="Gene3D" id="3.40.630.40">
    <property type="entry name" value="Zn-dependent exopeptidases"/>
    <property type="match status" value="1"/>
</dbReference>
<name>A0ABN4K8E8_9DEIO</name>
<dbReference type="Pfam" id="PF01520">
    <property type="entry name" value="Amidase_3"/>
    <property type="match status" value="1"/>
</dbReference>
<evidence type="ECO:0000256" key="2">
    <source>
        <dbReference type="SAM" id="SignalP"/>
    </source>
</evidence>
<feature type="signal peptide" evidence="2">
    <location>
        <begin position="1"/>
        <end position="20"/>
    </location>
</feature>
<evidence type="ECO:0000313" key="4">
    <source>
        <dbReference type="EMBL" id="ALW90343.1"/>
    </source>
</evidence>
<dbReference type="SUPFAM" id="SSF53187">
    <property type="entry name" value="Zn-dependent exopeptidases"/>
    <property type="match status" value="1"/>
</dbReference>
<protein>
    <submittedName>
        <fullName evidence="4">N-acetylmuramoyl-L-alanine amidase</fullName>
    </submittedName>
</protein>
<dbReference type="CDD" id="cd02696">
    <property type="entry name" value="MurNAc-LAA"/>
    <property type="match status" value="1"/>
</dbReference>